<dbReference type="EMBL" id="FN649760">
    <property type="protein sequence ID" value="CBJ49250.1"/>
    <property type="molecule type" value="Genomic_DNA"/>
</dbReference>
<keyword evidence="1" id="KW-0175">Coiled coil</keyword>
<protein>
    <submittedName>
        <fullName evidence="3">Uncharacterized protein</fullName>
    </submittedName>
</protein>
<evidence type="ECO:0000256" key="2">
    <source>
        <dbReference type="SAM" id="MobiDB-lite"/>
    </source>
</evidence>
<dbReference type="InParanoid" id="D7FTP1"/>
<feature type="compositionally biased region" description="Gly residues" evidence="2">
    <location>
        <begin position="95"/>
        <end position="107"/>
    </location>
</feature>
<proteinExistence type="predicted"/>
<gene>
    <name evidence="3" type="ORF">Esi_0253_0017</name>
</gene>
<organism evidence="3 4">
    <name type="scientific">Ectocarpus siliculosus</name>
    <name type="common">Brown alga</name>
    <name type="synonym">Conferva siliculosa</name>
    <dbReference type="NCBI Taxonomy" id="2880"/>
    <lineage>
        <taxon>Eukaryota</taxon>
        <taxon>Sar</taxon>
        <taxon>Stramenopiles</taxon>
        <taxon>Ochrophyta</taxon>
        <taxon>PX clade</taxon>
        <taxon>Phaeophyceae</taxon>
        <taxon>Ectocarpales</taxon>
        <taxon>Ectocarpaceae</taxon>
        <taxon>Ectocarpus</taxon>
    </lineage>
</organism>
<name>D7FTP1_ECTSI</name>
<dbReference type="AlphaFoldDB" id="D7FTP1"/>
<feature type="coiled-coil region" evidence="1">
    <location>
        <begin position="230"/>
        <end position="257"/>
    </location>
</feature>
<reference evidence="3 4" key="1">
    <citation type="journal article" date="2010" name="Nature">
        <title>The Ectocarpus genome and the independent evolution of multicellularity in brown algae.</title>
        <authorList>
            <person name="Cock J.M."/>
            <person name="Sterck L."/>
            <person name="Rouze P."/>
            <person name="Scornet D."/>
            <person name="Allen A.E."/>
            <person name="Amoutzias G."/>
            <person name="Anthouard V."/>
            <person name="Artiguenave F."/>
            <person name="Aury J.M."/>
            <person name="Badger J.H."/>
            <person name="Beszteri B."/>
            <person name="Billiau K."/>
            <person name="Bonnet E."/>
            <person name="Bothwell J.H."/>
            <person name="Bowler C."/>
            <person name="Boyen C."/>
            <person name="Brownlee C."/>
            <person name="Carrano C.J."/>
            <person name="Charrier B."/>
            <person name="Cho G.Y."/>
            <person name="Coelho S.M."/>
            <person name="Collen J."/>
            <person name="Corre E."/>
            <person name="Da Silva C."/>
            <person name="Delage L."/>
            <person name="Delaroque N."/>
            <person name="Dittami S.M."/>
            <person name="Doulbeau S."/>
            <person name="Elias M."/>
            <person name="Farnham G."/>
            <person name="Gachon C.M."/>
            <person name="Gschloessl B."/>
            <person name="Heesch S."/>
            <person name="Jabbari K."/>
            <person name="Jubin C."/>
            <person name="Kawai H."/>
            <person name="Kimura K."/>
            <person name="Kloareg B."/>
            <person name="Kupper F.C."/>
            <person name="Lang D."/>
            <person name="Le Bail A."/>
            <person name="Leblanc C."/>
            <person name="Lerouge P."/>
            <person name="Lohr M."/>
            <person name="Lopez P.J."/>
            <person name="Martens C."/>
            <person name="Maumus F."/>
            <person name="Michel G."/>
            <person name="Miranda-Saavedra D."/>
            <person name="Morales J."/>
            <person name="Moreau H."/>
            <person name="Motomura T."/>
            <person name="Nagasato C."/>
            <person name="Napoli C.A."/>
            <person name="Nelson D.R."/>
            <person name="Nyvall-Collen P."/>
            <person name="Peters A.F."/>
            <person name="Pommier C."/>
            <person name="Potin P."/>
            <person name="Poulain J."/>
            <person name="Quesneville H."/>
            <person name="Read B."/>
            <person name="Rensing S.A."/>
            <person name="Ritter A."/>
            <person name="Rousvoal S."/>
            <person name="Samanta M."/>
            <person name="Samson G."/>
            <person name="Schroeder D.C."/>
            <person name="Segurens B."/>
            <person name="Strittmatter M."/>
            <person name="Tonon T."/>
            <person name="Tregear J.W."/>
            <person name="Valentin K."/>
            <person name="von Dassow P."/>
            <person name="Yamagishi T."/>
            <person name="Van de Peer Y."/>
            <person name="Wincker P."/>
        </authorList>
    </citation>
    <scope>NUCLEOTIDE SEQUENCE [LARGE SCALE GENOMIC DNA]</scope>
    <source>
        <strain evidence="4">Ec32 / CCAP1310/4</strain>
    </source>
</reference>
<accession>D7FTP1</accession>
<evidence type="ECO:0000313" key="3">
    <source>
        <dbReference type="EMBL" id="CBJ49250.1"/>
    </source>
</evidence>
<feature type="region of interest" description="Disordered" evidence="2">
    <location>
        <begin position="297"/>
        <end position="317"/>
    </location>
</feature>
<feature type="region of interest" description="Disordered" evidence="2">
    <location>
        <begin position="90"/>
        <end position="118"/>
    </location>
</feature>
<dbReference type="Proteomes" id="UP000002630">
    <property type="component" value="Unassembled WGS sequence"/>
</dbReference>
<evidence type="ECO:0000313" key="4">
    <source>
        <dbReference type="Proteomes" id="UP000002630"/>
    </source>
</evidence>
<feature type="compositionally biased region" description="Low complexity" evidence="2">
    <location>
        <begin position="307"/>
        <end position="317"/>
    </location>
</feature>
<sequence length="317" mass="34152">MAPEILESRTLVLDDRLKVSISAEGCFCGPLVSKLLEETLASMIDNVRQAVADSAEHDVGRVEREARTQKNAPGMRHPLVVPKRRVAGSVREGRGAGLPGGGSGGVGQKKSESSGGTSAEMAAIITPTRGRLLTERGKRFQDTKTSKWLDRMWAFAAKLRGAKAFALDLEASSPLEFLESSWARAYLPASWRSQEAAAAADTEEGRKLAGMEEELRLLGVSKALLAEAMGEKEEETVRRLREAKDKQMEEYAELEDALLACTKYLLGPRELRIQSGHNVLVAEFQGLDILDALSAARHPGGEEDDGGSSSSGSTDST</sequence>
<keyword evidence="4" id="KW-1185">Reference proteome</keyword>
<evidence type="ECO:0000256" key="1">
    <source>
        <dbReference type="SAM" id="Coils"/>
    </source>
</evidence>